<dbReference type="InterPro" id="IPR005482">
    <property type="entry name" value="Biotin_COase_C"/>
</dbReference>
<accession>A0A0H2UWC3</accession>
<keyword evidence="9" id="KW-0460">Magnesium</keyword>
<reference evidence="17 18" key="1">
    <citation type="journal article" date="2002" name="Proc. Natl. Acad. Sci. U.S.A.">
        <title>Genome sequence of a serotype M3 strain of group A Streptococcus: phage-encoded toxins, the high-virulence phenotype, and clone emergence.</title>
        <authorList>
            <person name="Beres S.B."/>
            <person name="Sylva G.L."/>
            <person name="Barbian K.D."/>
            <person name="Lei B."/>
            <person name="Hoff J.S."/>
            <person name="Mammarella N.D."/>
            <person name="Liu M.Y."/>
            <person name="Smoot J.C."/>
            <person name="Porcella S.F."/>
            <person name="Parkins L.D."/>
            <person name="Campbell D.S."/>
            <person name="Smith T.M."/>
            <person name="McCormick J.K."/>
            <person name="Leung D.Y."/>
            <person name="Schlievert P.M."/>
            <person name="Musser J.M."/>
        </authorList>
    </citation>
    <scope>NUCLEOTIDE SEQUENCE [LARGE SCALE GENOMIC DNA]</scope>
    <source>
        <strain evidence="18">ATCC BAA-595 / MGAS315</strain>
    </source>
</reference>
<name>A0A0H2UWC3_STRP3</name>
<dbReference type="HOGENOM" id="CLU_000395_3_2_9"/>
<dbReference type="EC" id="6.3.4.14" evidence="4 14"/>
<evidence type="ECO:0000256" key="5">
    <source>
        <dbReference type="ARBA" id="ARBA00022598"/>
    </source>
</evidence>
<evidence type="ECO:0000256" key="6">
    <source>
        <dbReference type="ARBA" id="ARBA00022723"/>
    </source>
</evidence>
<keyword evidence="14" id="KW-0443">Lipid metabolism</keyword>
<dbReference type="Pfam" id="PF02786">
    <property type="entry name" value="CPSase_L_D2"/>
    <property type="match status" value="1"/>
</dbReference>
<dbReference type="GO" id="GO:0046872">
    <property type="term" value="F:metal ion binding"/>
    <property type="evidence" value="ECO:0007669"/>
    <property type="project" value="UniProtKB-KW"/>
</dbReference>
<dbReference type="NCBIfam" id="NF004085">
    <property type="entry name" value="PRK05586.1"/>
    <property type="match status" value="1"/>
</dbReference>
<dbReference type="SMART" id="SM00878">
    <property type="entry name" value="Biotin_carb_C"/>
    <property type="match status" value="1"/>
</dbReference>
<dbReference type="GO" id="GO:2001295">
    <property type="term" value="P:malonyl-CoA biosynthetic process"/>
    <property type="evidence" value="ECO:0007669"/>
    <property type="project" value="UniProtKB-UniPathway"/>
</dbReference>
<evidence type="ECO:0000256" key="13">
    <source>
        <dbReference type="PROSITE-ProRule" id="PRU00409"/>
    </source>
</evidence>
<dbReference type="UniPathway" id="UPA00655">
    <property type="reaction ID" value="UER00711"/>
</dbReference>
<evidence type="ECO:0000256" key="7">
    <source>
        <dbReference type="ARBA" id="ARBA00022741"/>
    </source>
</evidence>
<dbReference type="PROSITE" id="PS50975">
    <property type="entry name" value="ATP_GRASP"/>
    <property type="match status" value="1"/>
</dbReference>
<organism evidence="17 18">
    <name type="scientific">Streptococcus pyogenes serotype M3 (strain ATCC BAA-595 / MGAS315)</name>
    <dbReference type="NCBI Taxonomy" id="198466"/>
    <lineage>
        <taxon>Bacteria</taxon>
        <taxon>Bacillati</taxon>
        <taxon>Bacillota</taxon>
        <taxon>Bacilli</taxon>
        <taxon>Lactobacillales</taxon>
        <taxon>Streptococcaceae</taxon>
        <taxon>Streptococcus</taxon>
    </lineage>
</organism>
<dbReference type="NCBIfam" id="NF006367">
    <property type="entry name" value="PRK08591.1"/>
    <property type="match status" value="1"/>
</dbReference>
<evidence type="ECO:0000256" key="14">
    <source>
        <dbReference type="RuleBase" id="RU365063"/>
    </source>
</evidence>
<dbReference type="AlphaFoldDB" id="A0A0H2UWC3"/>
<evidence type="ECO:0000313" key="17">
    <source>
        <dbReference type="EMBL" id="AAM80126.1"/>
    </source>
</evidence>
<evidence type="ECO:0000256" key="10">
    <source>
        <dbReference type="ARBA" id="ARBA00023211"/>
    </source>
</evidence>
<dbReference type="InterPro" id="IPR011054">
    <property type="entry name" value="Rudment_hybrid_motif"/>
</dbReference>
<dbReference type="Gene3D" id="3.30.470.20">
    <property type="entry name" value="ATP-grasp fold, B domain"/>
    <property type="match status" value="1"/>
</dbReference>
<dbReference type="PANTHER" id="PTHR48095:SF2">
    <property type="entry name" value="BIOTIN CARBOXYLASE, CHLOROPLASTIC"/>
    <property type="match status" value="1"/>
</dbReference>
<dbReference type="FunFam" id="3.30.1490.20:FF:000018">
    <property type="entry name" value="Biotin carboxylase"/>
    <property type="match status" value="1"/>
</dbReference>
<keyword evidence="8 13" id="KW-0067">ATP-binding</keyword>
<evidence type="ECO:0000313" key="18">
    <source>
        <dbReference type="Proteomes" id="UP000000564"/>
    </source>
</evidence>
<dbReference type="Proteomes" id="UP000000564">
    <property type="component" value="Chromosome"/>
</dbReference>
<evidence type="ECO:0000256" key="2">
    <source>
        <dbReference type="ARBA" id="ARBA00004956"/>
    </source>
</evidence>
<evidence type="ECO:0000256" key="3">
    <source>
        <dbReference type="ARBA" id="ARBA00011750"/>
    </source>
</evidence>
<dbReference type="PROSITE" id="PS50979">
    <property type="entry name" value="BC"/>
    <property type="match status" value="1"/>
</dbReference>
<keyword evidence="6" id="KW-0479">Metal-binding</keyword>
<keyword evidence="10" id="KW-0464">Manganese</keyword>
<dbReference type="FunFam" id="3.40.50.20:FF:000010">
    <property type="entry name" value="Propionyl-CoA carboxylase subunit alpha"/>
    <property type="match status" value="1"/>
</dbReference>
<keyword evidence="5 14" id="KW-0436">Ligase</keyword>
<sequence length="454" mass="49317">MFKKILIANRGEIAVRIIRAARELGISTVAVYSEADKEALHTILADEAICIGPARSKESYLNMNSVLSAAIVTGAQAIHPGFGFLSENSKFATMCEEMNIKFIGPSASVMDKMGDKINARSEMIKAGVPVIPGSDGEVYNAQEALAIANKIGYPVMLKASAGGGGKGIRKVETEADLEAAFNAASQEALGAFGNGAMYLEKVIYPARHIEVQILGDAHGNIIHLGERDCSLQRNNQKVLEESPSIAIGNTLRHEMGQAAVRAAKAVAYENAGTIEFLLDEDSEKFYFMEMNTRIQVEHPVTEFVTGVDIVKEQIKIAAGQPLAINQEDITITGHAIECRINAENTAFNFAPSPGKITDLYMPSGGVGLRVDSAVYNGYAIPPYYDSMIAKIIVHGSNRFDALMKMQRALVELEIEGIITNTDFQLDLISDKRVIAGDYDTSFLMETFLPHYNKD</sequence>
<dbReference type="GO" id="GO:0005524">
    <property type="term" value="F:ATP binding"/>
    <property type="evidence" value="ECO:0007669"/>
    <property type="project" value="UniProtKB-UniRule"/>
</dbReference>
<feature type="domain" description="Biotin carboxylation" evidence="16">
    <location>
        <begin position="1"/>
        <end position="448"/>
    </location>
</feature>
<dbReference type="InterPro" id="IPR005481">
    <property type="entry name" value="BC-like_N"/>
</dbReference>
<dbReference type="InterPro" id="IPR004549">
    <property type="entry name" value="Acetyl_CoA_COase_biotin_COase"/>
</dbReference>
<dbReference type="EMBL" id="AE014074">
    <property type="protein sequence ID" value="AAM80126.1"/>
    <property type="molecule type" value="Genomic_DNA"/>
</dbReference>
<evidence type="ECO:0000256" key="8">
    <source>
        <dbReference type="ARBA" id="ARBA00022840"/>
    </source>
</evidence>
<dbReference type="SUPFAM" id="SSF51246">
    <property type="entry name" value="Rudiment single hybrid motif"/>
    <property type="match status" value="1"/>
</dbReference>
<dbReference type="PROSITE" id="PS00867">
    <property type="entry name" value="CPSASE_2"/>
    <property type="match status" value="1"/>
</dbReference>
<dbReference type="InterPro" id="IPR051602">
    <property type="entry name" value="ACC_Biotin_Carboxylase"/>
</dbReference>
<dbReference type="SUPFAM" id="SSF56059">
    <property type="entry name" value="Glutathione synthetase ATP-binding domain-like"/>
    <property type="match status" value="1"/>
</dbReference>
<dbReference type="InterPro" id="IPR016185">
    <property type="entry name" value="PreATP-grasp_dom_sf"/>
</dbReference>
<feature type="domain" description="ATP-grasp" evidence="15">
    <location>
        <begin position="120"/>
        <end position="318"/>
    </location>
</feature>
<dbReference type="SUPFAM" id="SSF52440">
    <property type="entry name" value="PreATP-grasp domain"/>
    <property type="match status" value="1"/>
</dbReference>
<dbReference type="GO" id="GO:0006633">
    <property type="term" value="P:fatty acid biosynthetic process"/>
    <property type="evidence" value="ECO:0007669"/>
    <property type="project" value="UniProtKB-KW"/>
</dbReference>
<keyword evidence="14" id="KW-0444">Lipid biosynthesis</keyword>
<protein>
    <recommendedName>
        <fullName evidence="4 14">Biotin carboxylase</fullName>
        <ecNumber evidence="4 14">6.3.4.14</ecNumber>
    </recommendedName>
    <alternativeName>
        <fullName evidence="14">Acetyl-coenzyme A carboxylase biotin carboxylase subunit A</fullName>
    </alternativeName>
</protein>
<evidence type="ECO:0000259" key="16">
    <source>
        <dbReference type="PROSITE" id="PS50979"/>
    </source>
</evidence>
<comment type="function">
    <text evidence="1 14">This protein is a component of the acetyl coenzyme A carboxylase complex; first, biotin carboxylase catalyzes the carboxylation of the carrier protein and then the transcarboxylase transfers the carboxyl group to form malonyl-CoA.</text>
</comment>
<keyword evidence="14" id="KW-0276">Fatty acid metabolism</keyword>
<dbReference type="RefSeq" id="WP_002993762.1">
    <property type="nucleotide sequence ID" value="NC_004070.1"/>
</dbReference>
<dbReference type="InterPro" id="IPR011764">
    <property type="entry name" value="Biotin_carboxylation_dom"/>
</dbReference>
<dbReference type="PROSITE" id="PS00866">
    <property type="entry name" value="CPSASE_1"/>
    <property type="match status" value="1"/>
</dbReference>
<dbReference type="InterPro" id="IPR005479">
    <property type="entry name" value="CPAse_ATP-bd"/>
</dbReference>
<dbReference type="InterPro" id="IPR011761">
    <property type="entry name" value="ATP-grasp"/>
</dbReference>
<keyword evidence="7 13" id="KW-0547">Nucleotide-binding</keyword>
<evidence type="ECO:0000256" key="11">
    <source>
        <dbReference type="ARBA" id="ARBA00023267"/>
    </source>
</evidence>
<keyword evidence="11 14" id="KW-0092">Biotin</keyword>
<comment type="pathway">
    <text evidence="2 14">Lipid metabolism; malonyl-CoA biosynthesis; malonyl-CoA from acetyl-CoA: step 1/1.</text>
</comment>
<evidence type="ECO:0000256" key="9">
    <source>
        <dbReference type="ARBA" id="ARBA00022842"/>
    </source>
</evidence>
<gene>
    <name evidence="17" type="primary">accC</name>
    <name evidence="17" type="ordered locus">SpyM3_1519</name>
</gene>
<evidence type="ECO:0000256" key="1">
    <source>
        <dbReference type="ARBA" id="ARBA00003761"/>
    </source>
</evidence>
<dbReference type="Pfam" id="PF00289">
    <property type="entry name" value="Biotin_carb_N"/>
    <property type="match status" value="1"/>
</dbReference>
<dbReference type="PANTHER" id="PTHR48095">
    <property type="entry name" value="PYRUVATE CARBOXYLASE SUBUNIT A"/>
    <property type="match status" value="1"/>
</dbReference>
<keyword evidence="14" id="KW-0275">Fatty acid biosynthesis</keyword>
<comment type="catalytic activity">
    <reaction evidence="12 14">
        <text>N(6)-biotinyl-L-lysyl-[protein] + hydrogencarbonate + ATP = N(6)-carboxybiotinyl-L-lysyl-[protein] + ADP + phosphate + H(+)</text>
        <dbReference type="Rhea" id="RHEA:13501"/>
        <dbReference type="Rhea" id="RHEA-COMP:10505"/>
        <dbReference type="Rhea" id="RHEA-COMP:10506"/>
        <dbReference type="ChEBI" id="CHEBI:15378"/>
        <dbReference type="ChEBI" id="CHEBI:17544"/>
        <dbReference type="ChEBI" id="CHEBI:30616"/>
        <dbReference type="ChEBI" id="CHEBI:43474"/>
        <dbReference type="ChEBI" id="CHEBI:83144"/>
        <dbReference type="ChEBI" id="CHEBI:83145"/>
        <dbReference type="ChEBI" id="CHEBI:456216"/>
        <dbReference type="EC" id="6.3.4.14"/>
    </reaction>
</comment>
<evidence type="ECO:0000256" key="12">
    <source>
        <dbReference type="ARBA" id="ARBA00048600"/>
    </source>
</evidence>
<evidence type="ECO:0000256" key="4">
    <source>
        <dbReference type="ARBA" id="ARBA00013263"/>
    </source>
</evidence>
<dbReference type="GO" id="GO:0004075">
    <property type="term" value="F:biotin carboxylase activity"/>
    <property type="evidence" value="ECO:0007669"/>
    <property type="project" value="UniProtKB-EC"/>
</dbReference>
<dbReference type="KEGG" id="spg:SpyM3_1519"/>
<proteinExistence type="predicted"/>
<dbReference type="NCBIfam" id="TIGR00514">
    <property type="entry name" value="accC"/>
    <property type="match status" value="1"/>
</dbReference>
<comment type="subunit">
    <text evidence="3 14">Acetyl-CoA carboxylase is a heterohexamer of biotin carboxyl carrier protein, biotin carboxylase and the two subunits of carboxyl transferase in a 2:2 complex.</text>
</comment>
<evidence type="ECO:0000259" key="15">
    <source>
        <dbReference type="PROSITE" id="PS50975"/>
    </source>
</evidence>
<dbReference type="Pfam" id="PF02785">
    <property type="entry name" value="Biotin_carb_C"/>
    <property type="match status" value="1"/>
</dbReference>